<keyword evidence="2" id="KW-1133">Transmembrane helix</keyword>
<feature type="transmembrane region" description="Helical" evidence="2">
    <location>
        <begin position="200"/>
        <end position="219"/>
    </location>
</feature>
<dbReference type="InterPro" id="IPR007349">
    <property type="entry name" value="DUF418"/>
</dbReference>
<dbReference type="PANTHER" id="PTHR30590">
    <property type="entry name" value="INNER MEMBRANE PROTEIN"/>
    <property type="match status" value="1"/>
</dbReference>
<feature type="domain" description="DUF418" evidence="3">
    <location>
        <begin position="213"/>
        <end position="293"/>
    </location>
</feature>
<evidence type="ECO:0000259" key="3">
    <source>
        <dbReference type="Pfam" id="PF04235"/>
    </source>
</evidence>
<feature type="compositionally biased region" description="Low complexity" evidence="1">
    <location>
        <begin position="325"/>
        <end position="334"/>
    </location>
</feature>
<evidence type="ECO:0000256" key="1">
    <source>
        <dbReference type="SAM" id="MobiDB-lite"/>
    </source>
</evidence>
<organism evidence="4 5">
    <name type="scientific">Pseudonocardia nematodicida</name>
    <dbReference type="NCBI Taxonomy" id="1206997"/>
    <lineage>
        <taxon>Bacteria</taxon>
        <taxon>Bacillati</taxon>
        <taxon>Actinomycetota</taxon>
        <taxon>Actinomycetes</taxon>
        <taxon>Pseudonocardiales</taxon>
        <taxon>Pseudonocardiaceae</taxon>
        <taxon>Pseudonocardia</taxon>
    </lineage>
</organism>
<feature type="transmembrane region" description="Helical" evidence="2">
    <location>
        <begin position="267"/>
        <end position="288"/>
    </location>
</feature>
<accession>A0ABV1KEN6</accession>
<keyword evidence="5" id="KW-1185">Reference proteome</keyword>
<reference evidence="4 5" key="1">
    <citation type="submission" date="2024-03" db="EMBL/GenBank/DDBJ databases">
        <title>Draft genome sequence of Pseudonocardia nematodicida JCM 31783.</title>
        <authorList>
            <person name="Butdee W."/>
            <person name="Duangmal K."/>
        </authorList>
    </citation>
    <scope>NUCLEOTIDE SEQUENCE [LARGE SCALE GENOMIC DNA]</scope>
    <source>
        <strain evidence="4 5">JCM 31783</strain>
    </source>
</reference>
<keyword evidence="2" id="KW-0812">Transmembrane</keyword>
<dbReference type="Proteomes" id="UP001494902">
    <property type="component" value="Unassembled WGS sequence"/>
</dbReference>
<evidence type="ECO:0000313" key="5">
    <source>
        <dbReference type="Proteomes" id="UP001494902"/>
    </source>
</evidence>
<protein>
    <submittedName>
        <fullName evidence="4">DUF418 domain-containing protein</fullName>
    </submittedName>
</protein>
<feature type="transmembrane region" description="Helical" evidence="2">
    <location>
        <begin position="231"/>
        <end position="255"/>
    </location>
</feature>
<feature type="transmembrane region" description="Helical" evidence="2">
    <location>
        <begin position="377"/>
        <end position="398"/>
    </location>
</feature>
<name>A0ABV1KEN6_9PSEU</name>
<evidence type="ECO:0000313" key="4">
    <source>
        <dbReference type="EMBL" id="MEQ3552328.1"/>
    </source>
</evidence>
<feature type="region of interest" description="Disordered" evidence="1">
    <location>
        <begin position="297"/>
        <end position="334"/>
    </location>
</feature>
<feature type="transmembrane region" description="Helical" evidence="2">
    <location>
        <begin position="143"/>
        <end position="163"/>
    </location>
</feature>
<feature type="transmembrane region" description="Helical" evidence="2">
    <location>
        <begin position="352"/>
        <end position="371"/>
    </location>
</feature>
<feature type="transmembrane region" description="Helical" evidence="2">
    <location>
        <begin position="53"/>
        <end position="76"/>
    </location>
</feature>
<comment type="caution">
    <text evidence="4">The sequence shown here is derived from an EMBL/GenBank/DDBJ whole genome shotgun (WGS) entry which is preliminary data.</text>
</comment>
<sequence length="433" mass="42969">MPGRAVADRSPAPDLARGAVLLLIAVANAHTFVTDRGIGVRGYPRDLTGADGLVAAVQLVFVDGRAYPMFALLFGYGAVTLARRRATGDPDEGAALVRRRGLALFAIGAAHAVLLWSGDVVAAYGLLAVLLAGLLVRGSTTALVATAAGTVTVACLLHLPVALTDADVASSSPSLVEPSVFAAAADRFGEWLFGYLPVNALALAGAVAAGVLLARAGWLDDPVRHRRPLTWLAAAGAGAGIAGGLPLALVAAGVWTPSLGPALLAGGAHAVSGYAAGAGYAAIAGLVAGRWARSGSRTTRAGAGSPGTDAGASSTHATVPIPVSPAAGAHTPAGAGPGPVGRALLATGQRSLSAYLAQSVAFVALFPAWTLGLGSGLPVWAATLCGIGVWLVSVLVAAASARAGWRGPAEVALRRLTDGRGRAARRPDAPEPG</sequence>
<feature type="domain" description="DUF418" evidence="3">
    <location>
        <begin position="340"/>
        <end position="419"/>
    </location>
</feature>
<dbReference type="EMBL" id="JBEDNQ010000007">
    <property type="protein sequence ID" value="MEQ3552328.1"/>
    <property type="molecule type" value="Genomic_DNA"/>
</dbReference>
<dbReference type="Pfam" id="PF04235">
    <property type="entry name" value="DUF418"/>
    <property type="match status" value="2"/>
</dbReference>
<keyword evidence="2" id="KW-0472">Membrane</keyword>
<gene>
    <name evidence="4" type="ORF">WIS52_17785</name>
</gene>
<proteinExistence type="predicted"/>
<feature type="transmembrane region" description="Helical" evidence="2">
    <location>
        <begin position="120"/>
        <end position="136"/>
    </location>
</feature>
<dbReference type="PANTHER" id="PTHR30590:SF2">
    <property type="entry name" value="INNER MEMBRANE PROTEIN"/>
    <property type="match status" value="1"/>
</dbReference>
<evidence type="ECO:0000256" key="2">
    <source>
        <dbReference type="SAM" id="Phobius"/>
    </source>
</evidence>
<dbReference type="InterPro" id="IPR052529">
    <property type="entry name" value="Bact_Transport_Assoc"/>
</dbReference>
<dbReference type="RefSeq" id="WP_349299395.1">
    <property type="nucleotide sequence ID" value="NZ_JBEDNQ010000007.1"/>
</dbReference>